<dbReference type="PROSITE" id="PS00737">
    <property type="entry name" value="THIOLASE_2"/>
    <property type="match status" value="1"/>
</dbReference>
<dbReference type="CDD" id="cd00751">
    <property type="entry name" value="thiolase"/>
    <property type="match status" value="1"/>
</dbReference>
<dbReference type="InterPro" id="IPR002155">
    <property type="entry name" value="Thiolase"/>
</dbReference>
<keyword evidence="4" id="KW-0809">Transit peptide</keyword>
<dbReference type="GeneTree" id="ENSGT01030000234626"/>
<feature type="active site" description="Proton acceptor" evidence="6">
    <location>
        <position position="382"/>
    </location>
</feature>
<keyword evidence="5 7" id="KW-0012">Acyltransferase</keyword>
<dbReference type="InterPro" id="IPR020613">
    <property type="entry name" value="Thiolase_CS"/>
</dbReference>
<dbReference type="PROSITE" id="PS00099">
    <property type="entry name" value="THIOLASE_3"/>
    <property type="match status" value="1"/>
</dbReference>
<name>A0A8C4R7X3_EPTBU</name>
<dbReference type="Proteomes" id="UP000694388">
    <property type="component" value="Unplaced"/>
</dbReference>
<keyword evidence="11" id="KW-1185">Reference proteome</keyword>
<feature type="active site" description="Proton acceptor" evidence="6">
    <location>
        <position position="352"/>
    </location>
</feature>
<dbReference type="Ensembl" id="ENSEBUT00000027254.1">
    <property type="protein sequence ID" value="ENSEBUP00000026678.1"/>
    <property type="gene ID" value="ENSEBUG00000016427.1"/>
</dbReference>
<sequence>MALLRGVFVVAGKRTPFGAFGGMLKDLTATDLAVHASCAALKAGGIKSEIVDSVVVGNVIQTSSDAAYIARHVGLRAGIPVPVPALTVNRLCGSGFQAIVTGSQEICLGEGSIVLCAGSESMTQAPYAVRNIRFGTKFGTDLKMEDTLWAGLTDLHIKTPMGITAENVAEKYGVTRQDADQYAMQTQRRWKAAQEEGRFEAEMVPVEVKVRKGVETMTRDEHARPDITEQQLAKLPPVFKKEGTVTAGNASGVCDGAAAVVLAGEQAIKQHNLTPLARIVAYHVSGCDPNIMGIGPVSAVKGALDKSGLSLKEMDLIEVNEAFASQYLGVERELGLDRERTNVDGGAIAIGHPLGSSGARIVVHLVYELRRRKGKYAIGSACIGGGQGIAVILENMS</sequence>
<evidence type="ECO:0000259" key="9">
    <source>
        <dbReference type="Pfam" id="PF02803"/>
    </source>
</evidence>
<proteinExistence type="inferred from homology"/>
<evidence type="ECO:0000313" key="10">
    <source>
        <dbReference type="Ensembl" id="ENSEBUP00000026678.1"/>
    </source>
</evidence>
<keyword evidence="3 7" id="KW-0808">Transferase</keyword>
<dbReference type="InterPro" id="IPR020610">
    <property type="entry name" value="Thiolase_AS"/>
</dbReference>
<dbReference type="FunFam" id="3.40.47.10:FF:000010">
    <property type="entry name" value="Acetyl-CoA acetyltransferase (Thiolase)"/>
    <property type="match status" value="1"/>
</dbReference>
<accession>A0A8C4R7X3</accession>
<evidence type="ECO:0000256" key="4">
    <source>
        <dbReference type="ARBA" id="ARBA00022946"/>
    </source>
</evidence>
<dbReference type="Gene3D" id="3.40.47.10">
    <property type="match status" value="2"/>
</dbReference>
<dbReference type="InterPro" id="IPR020615">
    <property type="entry name" value="Thiolase_acyl_enz_int_AS"/>
</dbReference>
<evidence type="ECO:0000256" key="3">
    <source>
        <dbReference type="ARBA" id="ARBA00022679"/>
    </source>
</evidence>
<dbReference type="Pfam" id="PF02803">
    <property type="entry name" value="Thiolase_C"/>
    <property type="match status" value="1"/>
</dbReference>
<dbReference type="Pfam" id="PF00108">
    <property type="entry name" value="Thiolase_N"/>
    <property type="match status" value="1"/>
</dbReference>
<dbReference type="GO" id="GO:0003985">
    <property type="term" value="F:acetyl-CoA C-acetyltransferase activity"/>
    <property type="evidence" value="ECO:0007669"/>
    <property type="project" value="TreeGrafter"/>
</dbReference>
<evidence type="ECO:0000259" key="8">
    <source>
        <dbReference type="Pfam" id="PF00108"/>
    </source>
</evidence>
<dbReference type="InterPro" id="IPR020617">
    <property type="entry name" value="Thiolase_C"/>
</dbReference>
<reference evidence="10" key="1">
    <citation type="submission" date="2025-08" db="UniProtKB">
        <authorList>
            <consortium name="Ensembl"/>
        </authorList>
    </citation>
    <scope>IDENTIFICATION</scope>
</reference>
<dbReference type="OMA" id="RWCASSM"/>
<evidence type="ECO:0000256" key="5">
    <source>
        <dbReference type="ARBA" id="ARBA00023315"/>
    </source>
</evidence>
<dbReference type="GO" id="GO:0006635">
    <property type="term" value="P:fatty acid beta-oxidation"/>
    <property type="evidence" value="ECO:0007669"/>
    <property type="project" value="TreeGrafter"/>
</dbReference>
<organism evidence="10 11">
    <name type="scientific">Eptatretus burgeri</name>
    <name type="common">Inshore hagfish</name>
    <dbReference type="NCBI Taxonomy" id="7764"/>
    <lineage>
        <taxon>Eukaryota</taxon>
        <taxon>Metazoa</taxon>
        <taxon>Chordata</taxon>
        <taxon>Craniata</taxon>
        <taxon>Vertebrata</taxon>
        <taxon>Cyclostomata</taxon>
        <taxon>Myxini</taxon>
        <taxon>Myxiniformes</taxon>
        <taxon>Myxinidae</taxon>
        <taxon>Eptatretinae</taxon>
        <taxon>Eptatretus</taxon>
    </lineage>
</organism>
<dbReference type="NCBIfam" id="TIGR01930">
    <property type="entry name" value="AcCoA-C-Actrans"/>
    <property type="match status" value="1"/>
</dbReference>
<dbReference type="PANTHER" id="PTHR18919">
    <property type="entry name" value="ACETYL-COA C-ACYLTRANSFERASE"/>
    <property type="match status" value="1"/>
</dbReference>
<evidence type="ECO:0000256" key="1">
    <source>
        <dbReference type="ARBA" id="ARBA00005005"/>
    </source>
</evidence>
<dbReference type="PIRSF" id="PIRSF000429">
    <property type="entry name" value="Ac-CoA_Ac_transf"/>
    <property type="match status" value="1"/>
</dbReference>
<dbReference type="AlphaFoldDB" id="A0A8C4R7X3"/>
<comment type="similarity">
    <text evidence="2 7">Belongs to the thiolase-like superfamily. Thiolase family.</text>
</comment>
<dbReference type="PROSITE" id="PS00098">
    <property type="entry name" value="THIOLASE_1"/>
    <property type="match status" value="1"/>
</dbReference>
<dbReference type="InterPro" id="IPR020616">
    <property type="entry name" value="Thiolase_N"/>
</dbReference>
<feature type="domain" description="Thiolase N-terminal" evidence="8">
    <location>
        <begin position="7"/>
        <end position="265"/>
    </location>
</feature>
<evidence type="ECO:0000256" key="6">
    <source>
        <dbReference type="PIRSR" id="PIRSR000429-1"/>
    </source>
</evidence>
<feature type="domain" description="Thiolase C-terminal" evidence="9">
    <location>
        <begin position="273"/>
        <end position="394"/>
    </location>
</feature>
<comment type="pathway">
    <text evidence="1">Lipid metabolism; fatty acid beta-oxidation.</text>
</comment>
<feature type="active site" description="Acyl-thioester intermediate" evidence="6">
    <location>
        <position position="92"/>
    </location>
</feature>
<dbReference type="InterPro" id="IPR016039">
    <property type="entry name" value="Thiolase-like"/>
</dbReference>
<evidence type="ECO:0000256" key="7">
    <source>
        <dbReference type="RuleBase" id="RU003557"/>
    </source>
</evidence>
<dbReference type="PANTHER" id="PTHR18919:SF107">
    <property type="entry name" value="ACETYL-COA ACETYLTRANSFERASE, CYTOSOLIC"/>
    <property type="match status" value="1"/>
</dbReference>
<evidence type="ECO:0000313" key="11">
    <source>
        <dbReference type="Proteomes" id="UP000694388"/>
    </source>
</evidence>
<evidence type="ECO:0000256" key="2">
    <source>
        <dbReference type="ARBA" id="ARBA00010982"/>
    </source>
</evidence>
<dbReference type="GO" id="GO:0005739">
    <property type="term" value="C:mitochondrion"/>
    <property type="evidence" value="ECO:0007669"/>
    <property type="project" value="TreeGrafter"/>
</dbReference>
<dbReference type="SUPFAM" id="SSF53901">
    <property type="entry name" value="Thiolase-like"/>
    <property type="match status" value="2"/>
</dbReference>
<protein>
    <submittedName>
        <fullName evidence="10">Acetyl-CoA acyltransferase 2</fullName>
    </submittedName>
</protein>
<reference evidence="10" key="2">
    <citation type="submission" date="2025-09" db="UniProtKB">
        <authorList>
            <consortium name="Ensembl"/>
        </authorList>
    </citation>
    <scope>IDENTIFICATION</scope>
</reference>